<reference evidence="2" key="1">
    <citation type="submission" date="2013-02" db="EMBL/GenBank/DDBJ databases">
        <authorList>
            <person name="Hughes D."/>
        </authorList>
    </citation>
    <scope>NUCLEOTIDE SEQUENCE</scope>
    <source>
        <strain>Durham</strain>
        <strain evidence="2">NC isolate 2 -- Noor lab</strain>
    </source>
</reference>
<dbReference type="HOGENOM" id="CLU_2136295_0_0_1"/>
<dbReference type="EnsemblMetazoa" id="MESCA009468-RA">
    <property type="protein sequence ID" value="MESCA009468-PA"/>
    <property type="gene ID" value="MESCA009468"/>
</dbReference>
<protein>
    <submittedName>
        <fullName evidence="1">Uncharacterized protein</fullName>
    </submittedName>
</protein>
<dbReference type="AlphaFoldDB" id="T1H005"/>
<dbReference type="EMBL" id="CAQQ02376795">
    <property type="status" value="NOT_ANNOTATED_CDS"/>
    <property type="molecule type" value="Genomic_DNA"/>
</dbReference>
<sequence length="113" mass="13240">MTSTEDLDRLTHVLPSAYVKSCPLPDKPKKQVPPWWTRFISESVKLVRNLKSNVKKISKSSLAASLLNEEYNSNNRKLCYMIRKLKRSSWRSYCNSIDHKDETSRLRKILSKK</sequence>
<name>T1H005_MEGSC</name>
<evidence type="ECO:0000313" key="1">
    <source>
        <dbReference type="EnsemblMetazoa" id="MESCA009468-PA"/>
    </source>
</evidence>
<accession>T1H005</accession>
<keyword evidence="2" id="KW-1185">Reference proteome</keyword>
<dbReference type="Proteomes" id="UP000015102">
    <property type="component" value="Unassembled WGS sequence"/>
</dbReference>
<organism evidence="1 2">
    <name type="scientific">Megaselia scalaris</name>
    <name type="common">Humpbacked fly</name>
    <name type="synonym">Phora scalaris</name>
    <dbReference type="NCBI Taxonomy" id="36166"/>
    <lineage>
        <taxon>Eukaryota</taxon>
        <taxon>Metazoa</taxon>
        <taxon>Ecdysozoa</taxon>
        <taxon>Arthropoda</taxon>
        <taxon>Hexapoda</taxon>
        <taxon>Insecta</taxon>
        <taxon>Pterygota</taxon>
        <taxon>Neoptera</taxon>
        <taxon>Endopterygota</taxon>
        <taxon>Diptera</taxon>
        <taxon>Brachycera</taxon>
        <taxon>Muscomorpha</taxon>
        <taxon>Platypezoidea</taxon>
        <taxon>Phoridae</taxon>
        <taxon>Megaseliini</taxon>
        <taxon>Megaselia</taxon>
    </lineage>
</organism>
<dbReference type="EMBL" id="CAQQ02376794">
    <property type="status" value="NOT_ANNOTATED_CDS"/>
    <property type="molecule type" value="Genomic_DNA"/>
</dbReference>
<proteinExistence type="predicted"/>
<reference evidence="1" key="2">
    <citation type="submission" date="2015-06" db="UniProtKB">
        <authorList>
            <consortium name="EnsemblMetazoa"/>
        </authorList>
    </citation>
    <scope>IDENTIFICATION</scope>
</reference>
<evidence type="ECO:0000313" key="2">
    <source>
        <dbReference type="Proteomes" id="UP000015102"/>
    </source>
</evidence>